<dbReference type="AlphaFoldDB" id="A0A1H0TQF3"/>
<dbReference type="PANTHER" id="PTHR35007:SF1">
    <property type="entry name" value="PILUS ASSEMBLY PROTEIN"/>
    <property type="match status" value="1"/>
</dbReference>
<feature type="transmembrane region" description="Helical" evidence="6">
    <location>
        <begin position="6"/>
        <end position="24"/>
    </location>
</feature>
<feature type="transmembrane region" description="Helical" evidence="6">
    <location>
        <begin position="291"/>
        <end position="311"/>
    </location>
</feature>
<keyword evidence="2" id="KW-1003">Cell membrane</keyword>
<feature type="domain" description="Type II secretion system protein GspF" evidence="7">
    <location>
        <begin position="152"/>
        <end position="277"/>
    </location>
</feature>
<dbReference type="Pfam" id="PF00482">
    <property type="entry name" value="T2SSF"/>
    <property type="match status" value="1"/>
</dbReference>
<feature type="transmembrane region" description="Helical" evidence="6">
    <location>
        <begin position="260"/>
        <end position="279"/>
    </location>
</feature>
<comment type="subcellular location">
    <subcellularLocation>
        <location evidence="1">Cell membrane</location>
        <topology evidence="1">Multi-pass membrane protein</topology>
    </subcellularLocation>
</comment>
<dbReference type="OrthoDB" id="9803381at2"/>
<evidence type="ECO:0000259" key="7">
    <source>
        <dbReference type="Pfam" id="PF00482"/>
    </source>
</evidence>
<dbReference type="InterPro" id="IPR018076">
    <property type="entry name" value="T2SS_GspF_dom"/>
</dbReference>
<proteinExistence type="predicted"/>
<evidence type="ECO:0000256" key="6">
    <source>
        <dbReference type="SAM" id="Phobius"/>
    </source>
</evidence>
<evidence type="ECO:0000256" key="2">
    <source>
        <dbReference type="ARBA" id="ARBA00022475"/>
    </source>
</evidence>
<feature type="transmembrane region" description="Helical" evidence="6">
    <location>
        <begin position="117"/>
        <end position="138"/>
    </location>
</feature>
<organism evidence="8 9">
    <name type="scientific">Selenomonas ruminantium</name>
    <dbReference type="NCBI Taxonomy" id="971"/>
    <lineage>
        <taxon>Bacteria</taxon>
        <taxon>Bacillati</taxon>
        <taxon>Bacillota</taxon>
        <taxon>Negativicutes</taxon>
        <taxon>Selenomonadales</taxon>
        <taxon>Selenomonadaceae</taxon>
        <taxon>Selenomonas</taxon>
    </lineage>
</organism>
<dbReference type="PANTHER" id="PTHR35007">
    <property type="entry name" value="INTEGRAL MEMBRANE PROTEIN-RELATED"/>
    <property type="match status" value="1"/>
</dbReference>
<dbReference type="GO" id="GO:0005886">
    <property type="term" value="C:plasma membrane"/>
    <property type="evidence" value="ECO:0007669"/>
    <property type="project" value="UniProtKB-SubCell"/>
</dbReference>
<accession>A0A1H0TQF3</accession>
<feature type="transmembrane region" description="Helical" evidence="6">
    <location>
        <begin position="88"/>
        <end position="111"/>
    </location>
</feature>
<protein>
    <submittedName>
        <fullName evidence="8">Tight adherence protein B</fullName>
    </submittedName>
</protein>
<evidence type="ECO:0000313" key="9">
    <source>
        <dbReference type="Proteomes" id="UP000182412"/>
    </source>
</evidence>
<evidence type="ECO:0000256" key="1">
    <source>
        <dbReference type="ARBA" id="ARBA00004651"/>
    </source>
</evidence>
<keyword evidence="5 6" id="KW-0472">Membrane</keyword>
<evidence type="ECO:0000256" key="5">
    <source>
        <dbReference type="ARBA" id="ARBA00023136"/>
    </source>
</evidence>
<reference evidence="8 9" key="1">
    <citation type="submission" date="2016-10" db="EMBL/GenBank/DDBJ databases">
        <authorList>
            <person name="de Groot N.N."/>
        </authorList>
    </citation>
    <scope>NUCLEOTIDE SEQUENCE [LARGE SCALE GENOMIC DNA]</scope>
    <source>
        <strain evidence="8 9">S137</strain>
    </source>
</reference>
<dbReference type="RefSeq" id="WP_074572927.1">
    <property type="nucleotide sequence ID" value="NZ_FNJQ01000025.1"/>
</dbReference>
<name>A0A1H0TQF3_SELRU</name>
<dbReference type="Proteomes" id="UP000182412">
    <property type="component" value="Unassembled WGS sequence"/>
</dbReference>
<dbReference type="InterPro" id="IPR042094">
    <property type="entry name" value="T2SS_GspF_sf"/>
</dbReference>
<keyword evidence="4 6" id="KW-1133">Transmembrane helix</keyword>
<keyword evidence="3 6" id="KW-0812">Transmembrane</keyword>
<sequence length="319" mass="35462">MIILAALVAALAAFVLSLLFMIYIQHLRRNNIFFRLRRHRIIKGGQVIEQPYFMERMRNILSRLAAPIAERGPVPALDFRMRQAGIPLLGGEFLVLLVGSAVAVGVVTLMLTLSRGMAVLFGGLTAAGLWIVVSWRFYRRRNAFTEQLGDCLTTVANALRAGFSFQQAVDVVARDMEPPISDEFAQVSREVSMSVPLDAALEAMCRRVESADLDLVVSAVLIQREVGGNLAQILDNIGDTIQERIRMKREIYALTAQGRMSAWVLILLPFAMALFLYIFKPSQLMILINHPVGRIALIGSLILEIIGYIVIQRIVDVDA</sequence>
<evidence type="ECO:0000256" key="3">
    <source>
        <dbReference type="ARBA" id="ARBA00022692"/>
    </source>
</evidence>
<dbReference type="EMBL" id="FNJQ01000025">
    <property type="protein sequence ID" value="SDP56302.1"/>
    <property type="molecule type" value="Genomic_DNA"/>
</dbReference>
<evidence type="ECO:0000256" key="4">
    <source>
        <dbReference type="ARBA" id="ARBA00022989"/>
    </source>
</evidence>
<gene>
    <name evidence="8" type="ORF">SAMN05216366_12540</name>
</gene>
<dbReference type="Gene3D" id="1.20.81.30">
    <property type="entry name" value="Type II secretion system (T2SS), domain F"/>
    <property type="match status" value="1"/>
</dbReference>
<evidence type="ECO:0000313" key="8">
    <source>
        <dbReference type="EMBL" id="SDP56302.1"/>
    </source>
</evidence>